<evidence type="ECO:0000256" key="2">
    <source>
        <dbReference type="PROSITE-ProRule" id="PRU00285"/>
    </source>
</evidence>
<dbReference type="AlphaFoldDB" id="A0A0G4M4Z8"/>
<dbReference type="InterPro" id="IPR031107">
    <property type="entry name" value="Small_HSP"/>
</dbReference>
<feature type="region of interest" description="Disordered" evidence="3">
    <location>
        <begin position="195"/>
        <end position="215"/>
    </location>
</feature>
<dbReference type="PANTHER" id="PTHR11527">
    <property type="entry name" value="HEAT-SHOCK PROTEIN 20 FAMILY MEMBER"/>
    <property type="match status" value="1"/>
</dbReference>
<dbReference type="SUPFAM" id="SSF49764">
    <property type="entry name" value="HSP20-like chaperones"/>
    <property type="match status" value="2"/>
</dbReference>
<feature type="compositionally biased region" description="Basic residues" evidence="3">
    <location>
        <begin position="85"/>
        <end position="97"/>
    </location>
</feature>
<feature type="region of interest" description="Disordered" evidence="3">
    <location>
        <begin position="55"/>
        <end position="177"/>
    </location>
</feature>
<dbReference type="InterPro" id="IPR008978">
    <property type="entry name" value="HSP20-like_chaperone"/>
</dbReference>
<feature type="compositionally biased region" description="Gly residues" evidence="3">
    <location>
        <begin position="66"/>
        <end position="84"/>
    </location>
</feature>
<protein>
    <recommendedName>
        <fullName evidence="4">SHSP domain-containing protein</fullName>
    </recommendedName>
</protein>
<dbReference type="EMBL" id="CVQH01021107">
    <property type="protein sequence ID" value="CRK29341.1"/>
    <property type="molecule type" value="Genomic_DNA"/>
</dbReference>
<dbReference type="CDD" id="cd06464">
    <property type="entry name" value="ACD_sHsps-like"/>
    <property type="match status" value="1"/>
</dbReference>
<keyword evidence="1" id="KW-0346">Stress response</keyword>
<evidence type="ECO:0000256" key="3">
    <source>
        <dbReference type="SAM" id="MobiDB-lite"/>
    </source>
</evidence>
<dbReference type="PROSITE" id="PS01031">
    <property type="entry name" value="SHSP"/>
    <property type="match status" value="1"/>
</dbReference>
<evidence type="ECO:0000256" key="1">
    <source>
        <dbReference type="ARBA" id="ARBA00023016"/>
    </source>
</evidence>
<keyword evidence="6" id="KW-1185">Reference proteome</keyword>
<feature type="compositionally biased region" description="Pro residues" evidence="3">
    <location>
        <begin position="98"/>
        <end position="107"/>
    </location>
</feature>
<organism evidence="5 6">
    <name type="scientific">Verticillium longisporum</name>
    <name type="common">Verticillium dahliae var. longisporum</name>
    <dbReference type="NCBI Taxonomy" id="100787"/>
    <lineage>
        <taxon>Eukaryota</taxon>
        <taxon>Fungi</taxon>
        <taxon>Dikarya</taxon>
        <taxon>Ascomycota</taxon>
        <taxon>Pezizomycotina</taxon>
        <taxon>Sordariomycetes</taxon>
        <taxon>Hypocreomycetidae</taxon>
        <taxon>Glomerellales</taxon>
        <taxon>Plectosphaerellaceae</taxon>
        <taxon>Verticillium</taxon>
    </lineage>
</organism>
<proteinExistence type="inferred from homology"/>
<accession>A0A0G4M4Z8</accession>
<dbReference type="Proteomes" id="UP000044602">
    <property type="component" value="Unassembled WGS sequence"/>
</dbReference>
<sequence length="351" mass="37891">MSWNNNGHLFYSYPGSWDNHQFFNAMPGFGIDHADQSNSNDQGPPPWAQNVQSILNAFPFGPGPGGPRRGFGHGGHGGHGGRGGWRGRRGRHDHHRGGPPPPPPPHDGAPATDPVADPDTSVPEPDHHPRSPPAAPHHGRHSHHHSPPSAPGAGGHGPTPHTQHPRGPPPPYANHPFAQFLSSILPDLTANANTTARQQAGEDEDEAPFAPPLDLFSTPQAYTLHVALPGAKKQDIGVDWDADRSTLRIAGVLHRPADSQLLEALLPSHAERRVGFFERVVSLPPAGHEQPRREQRVFVDGEAEAEESETEEGREEIDGAGITAKMEDGILIVTVPKVERGWTEVRKVDIE</sequence>
<feature type="domain" description="SHSP" evidence="4">
    <location>
        <begin position="204"/>
        <end position="351"/>
    </location>
</feature>
<dbReference type="STRING" id="100787.A0A0G4M4Z8"/>
<reference evidence="5 6" key="1">
    <citation type="submission" date="2015-05" db="EMBL/GenBank/DDBJ databases">
        <authorList>
            <person name="Wang D.B."/>
            <person name="Wang M."/>
        </authorList>
    </citation>
    <scope>NUCLEOTIDE SEQUENCE [LARGE SCALE GENOMIC DNA]</scope>
    <source>
        <strain evidence="5">VL1</strain>
    </source>
</reference>
<evidence type="ECO:0000313" key="6">
    <source>
        <dbReference type="Proteomes" id="UP000044602"/>
    </source>
</evidence>
<feature type="non-terminal residue" evidence="5">
    <location>
        <position position="351"/>
    </location>
</feature>
<comment type="similarity">
    <text evidence="2">Belongs to the small heat shock protein (HSP20) family.</text>
</comment>
<evidence type="ECO:0000259" key="4">
    <source>
        <dbReference type="PROSITE" id="PS01031"/>
    </source>
</evidence>
<name>A0A0G4M4Z8_VERLO</name>
<feature type="compositionally biased region" description="Basic residues" evidence="3">
    <location>
        <begin position="137"/>
        <end position="146"/>
    </location>
</feature>
<dbReference type="InterPro" id="IPR002068">
    <property type="entry name" value="A-crystallin/Hsp20_dom"/>
</dbReference>
<dbReference type="Gene3D" id="2.60.40.790">
    <property type="match status" value="1"/>
</dbReference>
<evidence type="ECO:0000313" key="5">
    <source>
        <dbReference type="EMBL" id="CRK29341.1"/>
    </source>
</evidence>
<gene>
    <name evidence="5" type="ORF">BN1708_015561</name>
</gene>